<name>A0A2V0NYN3_9CHLO</name>
<evidence type="ECO:0000256" key="5">
    <source>
        <dbReference type="ARBA" id="ARBA00022694"/>
    </source>
</evidence>
<evidence type="ECO:0000313" key="11">
    <source>
        <dbReference type="EMBL" id="GBF90700.1"/>
    </source>
</evidence>
<reference evidence="11 12" key="1">
    <citation type="journal article" date="2018" name="Sci. Rep.">
        <title>Raphidocelis subcapitata (=Pseudokirchneriella subcapitata) provides an insight into genome evolution and environmental adaptations in the Sphaeropleales.</title>
        <authorList>
            <person name="Suzuki S."/>
            <person name="Yamaguchi H."/>
            <person name="Nakajima N."/>
            <person name="Kawachi M."/>
        </authorList>
    </citation>
    <scope>NUCLEOTIDE SEQUENCE [LARGE SCALE GENOMIC DNA]</scope>
    <source>
        <strain evidence="11 12">NIES-35</strain>
    </source>
</reference>
<evidence type="ECO:0000256" key="8">
    <source>
        <dbReference type="ARBA" id="ARBA00023002"/>
    </source>
</evidence>
<dbReference type="PANTHER" id="PTHR42907">
    <property type="entry name" value="FMN-LINKED OXIDOREDUCTASES SUPERFAMILY PROTEIN"/>
    <property type="match status" value="1"/>
</dbReference>
<dbReference type="PANTHER" id="PTHR42907:SF1">
    <property type="entry name" value="FMN-LINKED OXIDOREDUCTASES SUPERFAMILY PROTEIN"/>
    <property type="match status" value="1"/>
</dbReference>
<comment type="cofactor">
    <cofactor evidence="1">
        <name>FMN</name>
        <dbReference type="ChEBI" id="CHEBI:58210"/>
    </cofactor>
</comment>
<dbReference type="InterPro" id="IPR004653">
    <property type="entry name" value="DusA"/>
</dbReference>
<keyword evidence="7" id="KW-0694">RNA-binding</keyword>
<dbReference type="Pfam" id="PF01207">
    <property type="entry name" value="Dus"/>
    <property type="match status" value="1"/>
</dbReference>
<dbReference type="InterPro" id="IPR018517">
    <property type="entry name" value="tRNA_hU_synthase_CS"/>
</dbReference>
<dbReference type="NCBIfam" id="NF008774">
    <property type="entry name" value="PRK11815.1"/>
    <property type="match status" value="1"/>
</dbReference>
<evidence type="ECO:0000313" key="12">
    <source>
        <dbReference type="Proteomes" id="UP000247498"/>
    </source>
</evidence>
<keyword evidence="4" id="KW-0288">FMN</keyword>
<proteinExistence type="predicted"/>
<evidence type="ECO:0000256" key="4">
    <source>
        <dbReference type="ARBA" id="ARBA00022643"/>
    </source>
</evidence>
<dbReference type="Proteomes" id="UP000247498">
    <property type="component" value="Unassembled WGS sequence"/>
</dbReference>
<evidence type="ECO:0000259" key="10">
    <source>
        <dbReference type="Pfam" id="PF01207"/>
    </source>
</evidence>
<dbReference type="AlphaFoldDB" id="A0A2V0NYN3"/>
<feature type="compositionally biased region" description="Low complexity" evidence="9">
    <location>
        <begin position="560"/>
        <end position="570"/>
    </location>
</feature>
<keyword evidence="5" id="KW-0819">tRNA processing</keyword>
<feature type="region of interest" description="Disordered" evidence="9">
    <location>
        <begin position="457"/>
        <end position="570"/>
    </location>
</feature>
<dbReference type="PROSITE" id="PS01136">
    <property type="entry name" value="UPF0034"/>
    <property type="match status" value="1"/>
</dbReference>
<keyword evidence="12" id="KW-1185">Reference proteome</keyword>
<dbReference type="GO" id="GO:0000049">
    <property type="term" value="F:tRNA binding"/>
    <property type="evidence" value="ECO:0007669"/>
    <property type="project" value="UniProtKB-KW"/>
</dbReference>
<keyword evidence="3" id="KW-0285">Flavoprotein</keyword>
<dbReference type="InterPro" id="IPR013785">
    <property type="entry name" value="Aldolase_TIM"/>
</dbReference>
<dbReference type="GO" id="GO:0017150">
    <property type="term" value="F:tRNA dihydrouridine synthase activity"/>
    <property type="evidence" value="ECO:0007669"/>
    <property type="project" value="InterPro"/>
</dbReference>
<feature type="domain" description="DUS-like FMN-binding" evidence="10">
    <location>
        <begin position="25"/>
        <end position="357"/>
    </location>
</feature>
<feature type="compositionally biased region" description="Low complexity" evidence="9">
    <location>
        <begin position="521"/>
        <end position="531"/>
    </location>
</feature>
<dbReference type="FunCoup" id="A0A2V0NYN3">
    <property type="interactions" value="211"/>
</dbReference>
<dbReference type="GO" id="GO:0050660">
    <property type="term" value="F:flavin adenine dinucleotide binding"/>
    <property type="evidence" value="ECO:0007669"/>
    <property type="project" value="InterPro"/>
</dbReference>
<accession>A0A2V0NYN3</accession>
<dbReference type="EMBL" id="BDRX01000019">
    <property type="protein sequence ID" value="GBF90700.1"/>
    <property type="molecule type" value="Genomic_DNA"/>
</dbReference>
<feature type="compositionally biased region" description="Basic and acidic residues" evidence="9">
    <location>
        <begin position="496"/>
        <end position="506"/>
    </location>
</feature>
<dbReference type="STRING" id="307507.A0A2V0NYN3"/>
<evidence type="ECO:0000256" key="1">
    <source>
        <dbReference type="ARBA" id="ARBA00001917"/>
    </source>
</evidence>
<keyword evidence="2" id="KW-0820">tRNA-binding</keyword>
<dbReference type="InParanoid" id="A0A2V0NYN3"/>
<sequence length="570" mass="58105">MAANAGSLAAGPSPPDAHCHQRLSVAPMMDWTDVHYRQLARLISRRTWLWTEMVVDKTILHSPQPDRFLWFPPEQSPLVLQLGGSDPATLAAAALKAAPYGYDEINLNCGCPSDRVAGAGCFGASLMLTPALVADCMAAVRAALDGGGYPSLPVSVKCRLGVDDADSYEALREFVRVVSEAGRVRHFVVHARKCLLNGLSPAQNRSVPPLRHEWVWGLKRDFPHLHFSLNGGLQNAHEAAGALALDAAGLGPGAVSGVMIGRAAYNDPWGVLADADVAVWGEAANPAASRRAVLEAYCDYCDDMLGRWGVKDDGHREPNARALLKPALNLFHGEHGSKRWKAAMDAALRAAPKDATVRDLLAATLHALPESVLDAPPLPARVVAAVAKAGGNARLVVGGGAPAGAAAAADGSADEAAAAAGEPAGEPAAAGVAAAVDGGAAGSGAAGSGAAEEASAAAAAGEPAAPAAAKAGPPDWRIPPEFEPEPYSLPRPLPQPEDRAAGDEPLRRKRQKKDKKERQPAAAAAAPAAGGAAAGGDGGANGGGGGGGSVDEERQDQRAAEAAAQQAVAA</sequence>
<evidence type="ECO:0000256" key="9">
    <source>
        <dbReference type="SAM" id="MobiDB-lite"/>
    </source>
</evidence>
<dbReference type="Gene3D" id="3.20.20.70">
    <property type="entry name" value="Aldolase class I"/>
    <property type="match status" value="1"/>
</dbReference>
<evidence type="ECO:0000256" key="7">
    <source>
        <dbReference type="ARBA" id="ARBA00022884"/>
    </source>
</evidence>
<evidence type="ECO:0000256" key="2">
    <source>
        <dbReference type="ARBA" id="ARBA00022555"/>
    </source>
</evidence>
<dbReference type="CDD" id="cd02801">
    <property type="entry name" value="DUS_like_FMN"/>
    <property type="match status" value="1"/>
</dbReference>
<evidence type="ECO:0000256" key="3">
    <source>
        <dbReference type="ARBA" id="ARBA00022630"/>
    </source>
</evidence>
<feature type="compositionally biased region" description="Low complexity" evidence="9">
    <location>
        <begin position="457"/>
        <end position="475"/>
    </location>
</feature>
<gene>
    <name evidence="11" type="ORF">Rsub_03001</name>
</gene>
<dbReference type="InterPro" id="IPR035587">
    <property type="entry name" value="DUS-like_FMN-bd"/>
</dbReference>
<keyword evidence="6" id="KW-0521">NADP</keyword>
<evidence type="ECO:0000256" key="6">
    <source>
        <dbReference type="ARBA" id="ARBA00022857"/>
    </source>
</evidence>
<feature type="compositionally biased region" description="Gly residues" evidence="9">
    <location>
        <begin position="532"/>
        <end position="549"/>
    </location>
</feature>
<comment type="caution">
    <text evidence="11">The sequence shown here is derived from an EMBL/GenBank/DDBJ whole genome shotgun (WGS) entry which is preliminary data.</text>
</comment>
<organism evidence="11 12">
    <name type="scientific">Raphidocelis subcapitata</name>
    <dbReference type="NCBI Taxonomy" id="307507"/>
    <lineage>
        <taxon>Eukaryota</taxon>
        <taxon>Viridiplantae</taxon>
        <taxon>Chlorophyta</taxon>
        <taxon>core chlorophytes</taxon>
        <taxon>Chlorophyceae</taxon>
        <taxon>CS clade</taxon>
        <taxon>Sphaeropleales</taxon>
        <taxon>Selenastraceae</taxon>
        <taxon>Raphidocelis</taxon>
    </lineage>
</organism>
<keyword evidence="8" id="KW-0560">Oxidoreductase</keyword>
<protein>
    <submittedName>
        <fullName evidence="11">tRNA-dihydrouridine synthase A</fullName>
    </submittedName>
</protein>
<dbReference type="Gene3D" id="1.20.120.1460">
    <property type="match status" value="1"/>
</dbReference>
<dbReference type="SUPFAM" id="SSF51395">
    <property type="entry name" value="FMN-linked oxidoreductases"/>
    <property type="match status" value="1"/>
</dbReference>
<dbReference type="OrthoDB" id="10262250at2759"/>